<accession>A0A1J0WH20</accession>
<dbReference type="Proteomes" id="UP000181897">
    <property type="component" value="Chromosome"/>
</dbReference>
<evidence type="ECO:0000313" key="1">
    <source>
        <dbReference type="EMBL" id="APE43430.1"/>
    </source>
</evidence>
<gene>
    <name evidence="1" type="ORF">BOO69_08365</name>
</gene>
<evidence type="ECO:0000313" key="2">
    <source>
        <dbReference type="Proteomes" id="UP000181897"/>
    </source>
</evidence>
<protein>
    <submittedName>
        <fullName evidence="1">Uncharacterized protein</fullName>
    </submittedName>
</protein>
<sequence>MPIKKLSAISGELVDSATALLSAARLVQREGLNPDISKSLHDQAEKLDRLSAMLKDAARPKVC</sequence>
<keyword evidence="2" id="KW-1185">Reference proteome</keyword>
<proteinExistence type="predicted"/>
<dbReference type="EMBL" id="CP018076">
    <property type="protein sequence ID" value="APE43430.1"/>
    <property type="molecule type" value="Genomic_DNA"/>
</dbReference>
<organism evidence="1 2">
    <name type="scientific">Sulfitobacter alexandrii</name>
    <dbReference type="NCBI Taxonomy" id="1917485"/>
    <lineage>
        <taxon>Bacteria</taxon>
        <taxon>Pseudomonadati</taxon>
        <taxon>Pseudomonadota</taxon>
        <taxon>Alphaproteobacteria</taxon>
        <taxon>Rhodobacterales</taxon>
        <taxon>Roseobacteraceae</taxon>
        <taxon>Sulfitobacter</taxon>
    </lineage>
</organism>
<reference evidence="1 2" key="1">
    <citation type="submission" date="2016-11" db="EMBL/GenBank/DDBJ databases">
        <title>Complete genome sequence of Sulfitobacter sp. AM1-D1, a toxic bacteria associated with marine dinoflagellate Alexandrium minutum in East China Sea.</title>
        <authorList>
            <person name="Yang Q."/>
            <person name="Zhang X."/>
            <person name="Tian X."/>
        </authorList>
    </citation>
    <scope>NUCLEOTIDE SEQUENCE [LARGE SCALE GENOMIC DNA]</scope>
    <source>
        <strain evidence="1 2">AM1-D1</strain>
    </source>
</reference>
<dbReference type="RefSeq" id="WP_071971761.1">
    <property type="nucleotide sequence ID" value="NZ_CP018076.1"/>
</dbReference>
<name>A0A1J0WH20_9RHOB</name>
<dbReference type="AlphaFoldDB" id="A0A1J0WH20"/>
<dbReference type="KEGG" id="suam:BOO69_08365"/>